<dbReference type="KEGG" id="vta:A3398"/>
<sequence length="78" mass="8906">MSNSTHGHRVMELLRDSTLTLEALQQEVNHRFGASTRFHTCSQQDLTLTQLMTFLISKEKVVEVDAGLTLNQEKICHH</sequence>
<dbReference type="RefSeq" id="WP_102523690.1">
    <property type="nucleotide sequence ID" value="NZ_LT960611.1"/>
</dbReference>
<dbReference type="Proteomes" id="UP000235828">
    <property type="component" value="Chromosome A"/>
</dbReference>
<dbReference type="AlphaFoldDB" id="A0A2N8ZHG6"/>
<name>A0A2N8ZHG6_9VIBR</name>
<dbReference type="InterPro" id="IPR019620">
    <property type="entry name" value="Metal-bd_prot_put"/>
</dbReference>
<reference evidence="1 2" key="1">
    <citation type="submission" date="2017-10" db="EMBL/GenBank/DDBJ databases">
        <authorList>
            <person name="Banno H."/>
            <person name="Chua N.-H."/>
        </authorList>
    </citation>
    <scope>NUCLEOTIDE SEQUENCE [LARGE SCALE GENOMIC DNA]</scope>
    <source>
        <strain evidence="1">Vibrio tapetis CECT4600</strain>
    </source>
</reference>
<dbReference type="NCBIfam" id="TIGR03853">
    <property type="entry name" value="matur_matur"/>
    <property type="match status" value="1"/>
</dbReference>
<gene>
    <name evidence="1" type="ORF">VTAP4600_A3398</name>
</gene>
<dbReference type="OrthoDB" id="285410at2"/>
<dbReference type="EMBL" id="LT960611">
    <property type="protein sequence ID" value="SON51345.1"/>
    <property type="molecule type" value="Genomic_DNA"/>
</dbReference>
<organism evidence="1 2">
    <name type="scientific">Vibrio tapetis subsp. tapetis</name>
    <dbReference type="NCBI Taxonomy" id="1671868"/>
    <lineage>
        <taxon>Bacteria</taxon>
        <taxon>Pseudomonadati</taxon>
        <taxon>Pseudomonadota</taxon>
        <taxon>Gammaproteobacteria</taxon>
        <taxon>Vibrionales</taxon>
        <taxon>Vibrionaceae</taxon>
        <taxon>Vibrio</taxon>
    </lineage>
</organism>
<proteinExistence type="predicted"/>
<dbReference type="Pfam" id="PF10678">
    <property type="entry name" value="DUF2492"/>
    <property type="match status" value="1"/>
</dbReference>
<accession>A0A2N8ZHG6</accession>
<evidence type="ECO:0000313" key="2">
    <source>
        <dbReference type="Proteomes" id="UP000235828"/>
    </source>
</evidence>
<evidence type="ECO:0000313" key="1">
    <source>
        <dbReference type="EMBL" id="SON51345.1"/>
    </source>
</evidence>
<protein>
    <recommendedName>
        <fullName evidence="3">Metal-binding protein</fullName>
    </recommendedName>
</protein>
<keyword evidence="2" id="KW-1185">Reference proteome</keyword>
<evidence type="ECO:0008006" key="3">
    <source>
        <dbReference type="Google" id="ProtNLM"/>
    </source>
</evidence>